<dbReference type="PANTHER" id="PTHR46401:SF2">
    <property type="entry name" value="GLYCOSYLTRANSFERASE WBBK-RELATED"/>
    <property type="match status" value="1"/>
</dbReference>
<organism evidence="3">
    <name type="scientific">freshwater metagenome</name>
    <dbReference type="NCBI Taxonomy" id="449393"/>
    <lineage>
        <taxon>unclassified sequences</taxon>
        <taxon>metagenomes</taxon>
        <taxon>ecological metagenomes</taxon>
    </lineage>
</organism>
<dbReference type="GO" id="GO:0016757">
    <property type="term" value="F:glycosyltransferase activity"/>
    <property type="evidence" value="ECO:0007669"/>
    <property type="project" value="InterPro"/>
</dbReference>
<proteinExistence type="predicted"/>
<keyword evidence="1" id="KW-0808">Transferase</keyword>
<dbReference type="EMBL" id="CAEMXZ010000106">
    <property type="protein sequence ID" value="CAB4324138.1"/>
    <property type="molecule type" value="Genomic_DNA"/>
</dbReference>
<dbReference type="InterPro" id="IPR001296">
    <property type="entry name" value="Glyco_trans_1"/>
</dbReference>
<accession>A0A6J5YKC7</accession>
<evidence type="ECO:0000259" key="2">
    <source>
        <dbReference type="Pfam" id="PF00534"/>
    </source>
</evidence>
<reference evidence="3" key="1">
    <citation type="submission" date="2020-05" db="EMBL/GenBank/DDBJ databases">
        <authorList>
            <person name="Chiriac C."/>
            <person name="Salcher M."/>
            <person name="Ghai R."/>
            <person name="Kavagutti S V."/>
        </authorList>
    </citation>
    <scope>NUCLEOTIDE SEQUENCE</scope>
</reference>
<dbReference type="AlphaFoldDB" id="A0A6J5YKC7"/>
<dbReference type="Gene3D" id="3.40.50.2000">
    <property type="entry name" value="Glycogen Phosphorylase B"/>
    <property type="match status" value="2"/>
</dbReference>
<gene>
    <name evidence="3" type="ORF">UFOPK1392_01902</name>
</gene>
<dbReference type="GO" id="GO:0009103">
    <property type="term" value="P:lipopolysaccharide biosynthetic process"/>
    <property type="evidence" value="ECO:0007669"/>
    <property type="project" value="TreeGrafter"/>
</dbReference>
<protein>
    <submittedName>
        <fullName evidence="3">Unannotated protein</fullName>
    </submittedName>
</protein>
<name>A0A6J5YKC7_9ZZZZ</name>
<dbReference type="PANTHER" id="PTHR46401">
    <property type="entry name" value="GLYCOSYLTRANSFERASE WBBK-RELATED"/>
    <property type="match status" value="1"/>
</dbReference>
<dbReference type="Pfam" id="PF00534">
    <property type="entry name" value="Glycos_transf_1"/>
    <property type="match status" value="1"/>
</dbReference>
<evidence type="ECO:0000313" key="3">
    <source>
        <dbReference type="EMBL" id="CAB4324138.1"/>
    </source>
</evidence>
<evidence type="ECO:0000256" key="1">
    <source>
        <dbReference type="ARBA" id="ARBA00022679"/>
    </source>
</evidence>
<dbReference type="SUPFAM" id="SSF53756">
    <property type="entry name" value="UDP-Glycosyltransferase/glycogen phosphorylase"/>
    <property type="match status" value="1"/>
</dbReference>
<feature type="domain" description="Glycosyl transferase family 1" evidence="2">
    <location>
        <begin position="174"/>
        <end position="351"/>
    </location>
</feature>
<sequence length="384" mass="41748">MNHQEQLNRTLVVGTAPPTRCGLATYTSNVREALRASGTDAGVLRLLNHLEPSRPTPDGVVATWRDGEPDGAIRAAEVANEFDRVLIQHEFGIYPGDEGIGIVKFLGHLDRPPVAVLHTVLAEPNPLQREVLAALVDTASALVVHGPTARHRLLDTVAIDPERVVVIPHGATTRKRHSADFDDSSPLMLTWGLIGPGKGIEHGINAIGQLREMGVDVGYLVAGSTHPNVRNQHGEQYRQSLQDLAVSRGVEDLVRFDNRYCSWREQQDWIDQASFVLLPYDNHDQVTSGVLVEAMAAGKPVIATAFAHARELESTGALFVVDHGSSAQIAASIHELVSDPELCHRMETSARIEGMRCDWGVIGHRFAELLRASTQFAGAGGVMR</sequence>